<gene>
    <name evidence="1" type="ORF">RHGRI_029825</name>
</gene>
<comment type="caution">
    <text evidence="1">The sequence shown here is derived from an EMBL/GenBank/DDBJ whole genome shotgun (WGS) entry which is preliminary data.</text>
</comment>
<dbReference type="EMBL" id="JACTNZ010000010">
    <property type="protein sequence ID" value="KAG5529255.1"/>
    <property type="molecule type" value="Genomic_DNA"/>
</dbReference>
<protein>
    <submittedName>
        <fullName evidence="1">Uncharacterized protein</fullName>
    </submittedName>
</protein>
<reference evidence="1" key="1">
    <citation type="submission" date="2020-08" db="EMBL/GenBank/DDBJ databases">
        <title>Plant Genome Project.</title>
        <authorList>
            <person name="Zhang R.-G."/>
        </authorList>
    </citation>
    <scope>NUCLEOTIDE SEQUENCE</scope>
    <source>
        <strain evidence="1">WSP0</strain>
        <tissue evidence="1">Leaf</tissue>
    </source>
</reference>
<proteinExistence type="predicted"/>
<keyword evidence="2" id="KW-1185">Reference proteome</keyword>
<organism evidence="1 2">
    <name type="scientific">Rhododendron griersonianum</name>
    <dbReference type="NCBI Taxonomy" id="479676"/>
    <lineage>
        <taxon>Eukaryota</taxon>
        <taxon>Viridiplantae</taxon>
        <taxon>Streptophyta</taxon>
        <taxon>Embryophyta</taxon>
        <taxon>Tracheophyta</taxon>
        <taxon>Spermatophyta</taxon>
        <taxon>Magnoliopsida</taxon>
        <taxon>eudicotyledons</taxon>
        <taxon>Gunneridae</taxon>
        <taxon>Pentapetalae</taxon>
        <taxon>asterids</taxon>
        <taxon>Ericales</taxon>
        <taxon>Ericaceae</taxon>
        <taxon>Ericoideae</taxon>
        <taxon>Rhodoreae</taxon>
        <taxon>Rhododendron</taxon>
    </lineage>
</organism>
<name>A0AAV6IMZ2_9ERIC</name>
<dbReference type="AlphaFoldDB" id="A0AAV6IMZ2"/>
<evidence type="ECO:0000313" key="1">
    <source>
        <dbReference type="EMBL" id="KAG5529255.1"/>
    </source>
</evidence>
<evidence type="ECO:0000313" key="2">
    <source>
        <dbReference type="Proteomes" id="UP000823749"/>
    </source>
</evidence>
<sequence length="101" mass="11124">MKVHYPSNGLQIKPSVYCHYFRISCDPIYVVAWAPNVGRPYEIIAIATHRGIAIWHLGFNPKIDGKLSTEKVTSLSLVINAGFGVLCLQVEDGDSDPLILA</sequence>
<accession>A0AAV6IMZ2</accession>
<dbReference type="Proteomes" id="UP000823749">
    <property type="component" value="Chromosome 10"/>
</dbReference>